<evidence type="ECO:0000256" key="1">
    <source>
        <dbReference type="ARBA" id="ARBA00005196"/>
    </source>
</evidence>
<evidence type="ECO:0000256" key="3">
    <source>
        <dbReference type="ARBA" id="ARBA00013080"/>
    </source>
</evidence>
<sequence length="260" mass="28176">MNGAGNDFVLIDNREIGLQLTPEQIQRICHRQRGVGADGVLLLRLAKGDADLGWDFFNRDGSEAEMCGNGARCFARFAQRHLDGQEEVSFETLAGVIKARLDGESVTVSLTPPEDFRIGDRISTSAGELEIHSVNTGVPHAVLFVDDADQAMVSQLGKEIRYHERYAPDGTNVNFVQLTGQDSIRVRTYERGVGETLACGTGVTAAGLITAKLHDCDSPIRVRVLGGDDLSVAFEPDDDSLTNVRLTGPAEFVFSGQIEI</sequence>
<dbReference type="Gene3D" id="3.10.310.10">
    <property type="entry name" value="Diaminopimelate Epimerase, Chain A, domain 1"/>
    <property type="match status" value="2"/>
</dbReference>
<dbReference type="InterPro" id="IPR018510">
    <property type="entry name" value="DAP_epimerase_AS"/>
</dbReference>
<dbReference type="PROSITE" id="PS01326">
    <property type="entry name" value="DAP_EPIMERASE"/>
    <property type="match status" value="1"/>
</dbReference>
<evidence type="ECO:0000256" key="2">
    <source>
        <dbReference type="ARBA" id="ARBA00010219"/>
    </source>
</evidence>
<evidence type="ECO:0000313" key="8">
    <source>
        <dbReference type="EMBL" id="SVA53750.1"/>
    </source>
</evidence>
<organism evidence="8">
    <name type="scientific">marine metagenome</name>
    <dbReference type="NCBI Taxonomy" id="408172"/>
    <lineage>
        <taxon>unclassified sequences</taxon>
        <taxon>metagenomes</taxon>
        <taxon>ecological metagenomes</taxon>
    </lineage>
</organism>
<evidence type="ECO:0000256" key="4">
    <source>
        <dbReference type="ARBA" id="ARBA00022605"/>
    </source>
</evidence>
<keyword evidence="5" id="KW-0457">Lysine biosynthesis</keyword>
<protein>
    <recommendedName>
        <fullName evidence="3">diaminopimelate epimerase</fullName>
        <ecNumber evidence="3">5.1.1.7</ecNumber>
    </recommendedName>
</protein>
<accession>A0A381WML5</accession>
<dbReference type="EC" id="5.1.1.7" evidence="3"/>
<keyword evidence="6" id="KW-0413">Isomerase</keyword>
<dbReference type="UniPathway" id="UPA00034">
    <property type="reaction ID" value="UER00025"/>
</dbReference>
<dbReference type="Pfam" id="PF01678">
    <property type="entry name" value="DAP_epimerase"/>
    <property type="match status" value="2"/>
</dbReference>
<evidence type="ECO:0000256" key="5">
    <source>
        <dbReference type="ARBA" id="ARBA00023154"/>
    </source>
</evidence>
<dbReference type="PANTHER" id="PTHR31689">
    <property type="entry name" value="DIAMINOPIMELATE EPIMERASE, CHLOROPLASTIC"/>
    <property type="match status" value="1"/>
</dbReference>
<dbReference type="HAMAP" id="MF_00197">
    <property type="entry name" value="DAP_epimerase"/>
    <property type="match status" value="1"/>
</dbReference>
<dbReference type="GO" id="GO:0009089">
    <property type="term" value="P:lysine biosynthetic process via diaminopimelate"/>
    <property type="evidence" value="ECO:0007669"/>
    <property type="project" value="UniProtKB-UniPathway"/>
</dbReference>
<comment type="pathway">
    <text evidence="1">Amino-acid biosynthesis; L-lysine biosynthesis via DAP pathway; DL-2,6-diaminopimelate from LL-2,6-diaminopimelate: step 1/1.</text>
</comment>
<evidence type="ECO:0000256" key="7">
    <source>
        <dbReference type="ARBA" id="ARBA00051712"/>
    </source>
</evidence>
<comment type="similarity">
    <text evidence="2">Belongs to the diaminopimelate epimerase family.</text>
</comment>
<proteinExistence type="inferred from homology"/>
<dbReference type="SUPFAM" id="SSF54506">
    <property type="entry name" value="Diaminopimelate epimerase-like"/>
    <property type="match status" value="2"/>
</dbReference>
<comment type="catalytic activity">
    <reaction evidence="7">
        <text>(2S,6S)-2,6-diaminopimelate = meso-2,6-diaminopimelate</text>
        <dbReference type="Rhea" id="RHEA:15393"/>
        <dbReference type="ChEBI" id="CHEBI:57609"/>
        <dbReference type="ChEBI" id="CHEBI:57791"/>
        <dbReference type="EC" id="5.1.1.7"/>
    </reaction>
</comment>
<gene>
    <name evidence="8" type="ORF">METZ01_LOCUS106604</name>
</gene>
<dbReference type="GO" id="GO:0008837">
    <property type="term" value="F:diaminopimelate epimerase activity"/>
    <property type="evidence" value="ECO:0007669"/>
    <property type="project" value="UniProtKB-EC"/>
</dbReference>
<evidence type="ECO:0000256" key="6">
    <source>
        <dbReference type="ARBA" id="ARBA00023235"/>
    </source>
</evidence>
<dbReference type="AlphaFoldDB" id="A0A381WML5"/>
<dbReference type="EMBL" id="UINC01012289">
    <property type="protein sequence ID" value="SVA53750.1"/>
    <property type="molecule type" value="Genomic_DNA"/>
</dbReference>
<dbReference type="GO" id="GO:0005829">
    <property type="term" value="C:cytosol"/>
    <property type="evidence" value="ECO:0007669"/>
    <property type="project" value="TreeGrafter"/>
</dbReference>
<dbReference type="PANTHER" id="PTHR31689:SF0">
    <property type="entry name" value="DIAMINOPIMELATE EPIMERASE"/>
    <property type="match status" value="1"/>
</dbReference>
<name>A0A381WML5_9ZZZZ</name>
<keyword evidence="4" id="KW-0028">Amino-acid biosynthesis</keyword>
<reference evidence="8" key="1">
    <citation type="submission" date="2018-05" db="EMBL/GenBank/DDBJ databases">
        <authorList>
            <person name="Lanie J.A."/>
            <person name="Ng W.-L."/>
            <person name="Kazmierczak K.M."/>
            <person name="Andrzejewski T.M."/>
            <person name="Davidsen T.M."/>
            <person name="Wayne K.J."/>
            <person name="Tettelin H."/>
            <person name="Glass J.I."/>
            <person name="Rusch D."/>
            <person name="Podicherti R."/>
            <person name="Tsui H.-C.T."/>
            <person name="Winkler M.E."/>
        </authorList>
    </citation>
    <scope>NUCLEOTIDE SEQUENCE</scope>
</reference>
<dbReference type="InterPro" id="IPR001653">
    <property type="entry name" value="DAP_epimerase_DapF"/>
</dbReference>
<dbReference type="NCBIfam" id="TIGR00652">
    <property type="entry name" value="DapF"/>
    <property type="match status" value="1"/>
</dbReference>